<dbReference type="AlphaFoldDB" id="A0A2W7IMN9"/>
<organism evidence="2 3">
    <name type="scientific">Humitalea rosea</name>
    <dbReference type="NCBI Taxonomy" id="990373"/>
    <lineage>
        <taxon>Bacteria</taxon>
        <taxon>Pseudomonadati</taxon>
        <taxon>Pseudomonadota</taxon>
        <taxon>Alphaproteobacteria</taxon>
        <taxon>Acetobacterales</taxon>
        <taxon>Roseomonadaceae</taxon>
        <taxon>Humitalea</taxon>
    </lineage>
</organism>
<dbReference type="GO" id="GO:0019867">
    <property type="term" value="C:outer membrane"/>
    <property type="evidence" value="ECO:0007669"/>
    <property type="project" value="InterPro"/>
</dbReference>
<dbReference type="RefSeq" id="WP_146422758.1">
    <property type="nucleotide sequence ID" value="NZ_QKYU01000007.1"/>
</dbReference>
<dbReference type="InterPro" id="IPR005546">
    <property type="entry name" value="Autotransporte_beta"/>
</dbReference>
<accession>A0A2W7IMN9</accession>
<comment type="caution">
    <text evidence="2">The sequence shown here is derived from an EMBL/GenBank/DDBJ whole genome shotgun (WGS) entry which is preliminary data.</text>
</comment>
<feature type="domain" description="Autotransporter" evidence="1">
    <location>
        <begin position="496"/>
        <end position="780"/>
    </location>
</feature>
<protein>
    <submittedName>
        <fullName evidence="2">Outer membrane autotransporter protein</fullName>
    </submittedName>
</protein>
<dbReference type="Proteomes" id="UP000249688">
    <property type="component" value="Unassembled WGS sequence"/>
</dbReference>
<dbReference type="InterPro" id="IPR006315">
    <property type="entry name" value="OM_autotransptr_brl_dom"/>
</dbReference>
<evidence type="ECO:0000313" key="2">
    <source>
        <dbReference type="EMBL" id="PZW47095.1"/>
    </source>
</evidence>
<dbReference type="EMBL" id="QKYU01000007">
    <property type="protein sequence ID" value="PZW47095.1"/>
    <property type="molecule type" value="Genomic_DNA"/>
</dbReference>
<gene>
    <name evidence="2" type="ORF">C8P66_107133</name>
</gene>
<sequence length="780" mass="79047">MKHPQLVPLVVAAVGAWSPDAFAQRQQAVGPGIIPLNAAGVLGGVDMSASGITGTLAVGVPGGPRTDIYTLNTPALPGLIAVGTAASSQGNIVFNSSSTVHGAIGQTQPAGPFLLDIAAGNPGSTVNFLGPVYATRLNVTGTGAVNFDSGSINISATNFAGDGFIGLGRNSTLIGALTTTAGANTGTLALGGGSMLDGAVGGAVGLRSINVVGGSTAAGVSAGISGAANAYAFSLGTNTLNVGGALTIANGGPGGVINTTLASPTVYGNIRPVGATNLGPTLRVNVNVPRTAFIPVGTQFNIVKTQTGTVQSGTDGSVVRVTIQDPTNPLYTFAAVPVAGTTAGLVAIRTTGIPLLVPVTPPSVPLPPTQPVAATIVPVLIAVAPVAPAVLPTGTPVVPVPGVPVVPVAAVPSGPVPVSETSDLVVNVLAPINALTDGPAVVNAVTQLAPSATDQAAPLVTFQGVRQFQALWQTRLNAPVCGLPGLSDEETASCGGNAHQSGMWLNGFGNISTQTARGAFDGYDATIAGTMLGYDTALGPNTRAGVGLGYARSTIRGNSFDTRTNSDSYIATAYIGHESGPWYVNGAVSYGWNEYTSTRPIVFPGLSRSAHADYNGENYTAFATTGYNIDAKGFRLTPLASLQYTRVNIDGFTETGAGDINLTQQSRHYDFLESGLGAKIARPFTHAEVVYVPEVHARWLHALQNPALEQTASFRSVGSASFTTPGLKPAEDTLNAGAGLTLLSCACSSRNWSVEAVYDFYGRNDGYTAHQGMVRLSGRF</sequence>
<name>A0A2W7IMN9_9PROT</name>
<evidence type="ECO:0000259" key="1">
    <source>
        <dbReference type="PROSITE" id="PS51208"/>
    </source>
</evidence>
<dbReference type="SMART" id="SM00869">
    <property type="entry name" value="Autotransporter"/>
    <property type="match status" value="1"/>
</dbReference>
<reference evidence="2 3" key="1">
    <citation type="submission" date="2018-06" db="EMBL/GenBank/DDBJ databases">
        <title>Genomic Encyclopedia of Archaeal and Bacterial Type Strains, Phase II (KMG-II): from individual species to whole genera.</title>
        <authorList>
            <person name="Goeker M."/>
        </authorList>
    </citation>
    <scope>NUCLEOTIDE SEQUENCE [LARGE SCALE GENOMIC DNA]</scope>
    <source>
        <strain evidence="2 3">DSM 24525</strain>
    </source>
</reference>
<evidence type="ECO:0000313" key="3">
    <source>
        <dbReference type="Proteomes" id="UP000249688"/>
    </source>
</evidence>
<dbReference type="PROSITE" id="PS51208">
    <property type="entry name" value="AUTOTRANSPORTER"/>
    <property type="match status" value="1"/>
</dbReference>
<dbReference type="NCBIfam" id="TIGR01414">
    <property type="entry name" value="autotrans_barl"/>
    <property type="match status" value="1"/>
</dbReference>
<dbReference type="Pfam" id="PF03797">
    <property type="entry name" value="Autotransporter"/>
    <property type="match status" value="1"/>
</dbReference>
<keyword evidence="3" id="KW-1185">Reference proteome</keyword>
<proteinExistence type="predicted"/>
<dbReference type="InterPro" id="IPR036709">
    <property type="entry name" value="Autotransporte_beta_dom_sf"/>
</dbReference>
<dbReference type="SUPFAM" id="SSF103515">
    <property type="entry name" value="Autotransporter"/>
    <property type="match status" value="1"/>
</dbReference>
<dbReference type="Gene3D" id="2.40.128.130">
    <property type="entry name" value="Autotransporter beta-domain"/>
    <property type="match status" value="1"/>
</dbReference>
<dbReference type="OrthoDB" id="5930286at2"/>